<dbReference type="InterPro" id="IPR019775">
    <property type="entry name" value="WD40_repeat_CS"/>
</dbReference>
<dbReference type="InterPro" id="IPR001680">
    <property type="entry name" value="WD40_rpt"/>
</dbReference>
<dbReference type="GeneID" id="105263026"/>
<dbReference type="OrthoDB" id="10267436at2759"/>
<dbReference type="CDD" id="cd00200">
    <property type="entry name" value="WD40"/>
    <property type="match status" value="1"/>
</dbReference>
<dbReference type="SMART" id="SM00320">
    <property type="entry name" value="WD40"/>
    <property type="match status" value="8"/>
</dbReference>
<dbReference type="KEGG" id="fas:105263026"/>
<evidence type="ECO:0000313" key="10">
    <source>
        <dbReference type="RefSeq" id="XP_011297279.1"/>
    </source>
</evidence>
<accession>A0A9R1SUB3</accession>
<dbReference type="PRINTS" id="PR00320">
    <property type="entry name" value="GPROTEINBRPT"/>
</dbReference>
<dbReference type="RefSeq" id="XP_011297279.1">
    <property type="nucleotide sequence ID" value="XM_011298977.1"/>
</dbReference>
<evidence type="ECO:0000256" key="5">
    <source>
        <dbReference type="ARBA" id="ARBA00061016"/>
    </source>
</evidence>
<reference evidence="10" key="2">
    <citation type="submission" date="2025-04" db="UniProtKB">
        <authorList>
            <consortium name="RefSeq"/>
        </authorList>
    </citation>
    <scope>IDENTIFICATION</scope>
    <source>
        <strain evidence="10">USDA-PBARC FA_bdor</strain>
        <tissue evidence="10">Whole organism</tissue>
    </source>
</reference>
<dbReference type="PROSITE" id="PS50294">
    <property type="entry name" value="WD_REPEATS_REGION"/>
    <property type="match status" value="6"/>
</dbReference>
<feature type="repeat" description="WD" evidence="6">
    <location>
        <begin position="243"/>
        <end position="273"/>
    </location>
</feature>
<dbReference type="GO" id="GO:0005730">
    <property type="term" value="C:nucleolus"/>
    <property type="evidence" value="ECO:0007669"/>
    <property type="project" value="UniProtKB-SubCell"/>
</dbReference>
<sequence>MNKRKLEDDSKEDKRTVLSRLKSDTGEELPGGLLDLPLDVSVDKLQLICNALLGQEDPVPLAFFIDDVEVTGTLGENLGKNFSISENVVDIIYQPQAVFKVRAVTRCTGSIEGHKEAVISVAFSPDGKHLASGSGDTTVRFWDINTQTPHFTCTGHKHWVLCISWAPCGTKLVSACKNGSIIQWDPLTGSQIGKTMTGHKMWVTSISWEPYHRNKECRYLVSASKDSDLRIWDTKLSQTTRVLAGHTKSVTCVRWGGRGLIYSGSQDRSIRVWRAEDGILCRILEGHAHWVNTLALNVDYVLRTGPFDLITSGSSEDLALKRYEAVGEERLVSGSDDFTLFLWAPEKEKKSLARMTGHQQLINDVKFSPDGRIIASASFDKSIKLWEASNGRFITSLRGHVQAVYSIAWSADSRLLVSGSSDSTLKVWSMKTKKLAEDLPGHADEVYAVDWSPDGLRVASGGKDKVLRLWQN</sequence>
<feature type="repeat" description="WD" evidence="6">
    <location>
        <begin position="355"/>
        <end position="396"/>
    </location>
</feature>
<organism evidence="8">
    <name type="scientific">Fopius arisanus</name>
    <dbReference type="NCBI Taxonomy" id="64838"/>
    <lineage>
        <taxon>Eukaryota</taxon>
        <taxon>Metazoa</taxon>
        <taxon>Ecdysozoa</taxon>
        <taxon>Arthropoda</taxon>
        <taxon>Hexapoda</taxon>
        <taxon>Insecta</taxon>
        <taxon>Pterygota</taxon>
        <taxon>Neoptera</taxon>
        <taxon>Endopterygota</taxon>
        <taxon>Hymenoptera</taxon>
        <taxon>Apocrita</taxon>
        <taxon>Ichneumonoidea</taxon>
        <taxon>Braconidae</taxon>
        <taxon>Opiinae</taxon>
        <taxon>Fopius</taxon>
    </lineage>
</organism>
<feature type="repeat" description="WD" evidence="6">
    <location>
        <begin position="439"/>
        <end position="472"/>
    </location>
</feature>
<feature type="repeat" description="WD" evidence="6">
    <location>
        <begin position="153"/>
        <end position="194"/>
    </location>
</feature>
<feature type="domain" description="NLE" evidence="7">
    <location>
        <begin position="20"/>
        <end position="78"/>
    </location>
</feature>
<evidence type="ECO:0000313" key="8">
    <source>
        <dbReference type="EMBL" id="JAG85113.1"/>
    </source>
</evidence>
<keyword evidence="4" id="KW-0539">Nucleus</keyword>
<dbReference type="PANTHER" id="PTHR19848:SF0">
    <property type="entry name" value="NOTCHLESS PROTEIN HOMOLOG 1"/>
    <property type="match status" value="1"/>
</dbReference>
<dbReference type="InterPro" id="IPR036322">
    <property type="entry name" value="WD40_repeat_dom_sf"/>
</dbReference>
<keyword evidence="3" id="KW-0677">Repeat</keyword>
<evidence type="ECO:0000313" key="9">
    <source>
        <dbReference type="Proteomes" id="UP000694866"/>
    </source>
</evidence>
<comment type="similarity">
    <text evidence="5">Belongs to the NLE1/RSA4 family.</text>
</comment>
<evidence type="ECO:0000256" key="4">
    <source>
        <dbReference type="ARBA" id="ARBA00023242"/>
    </source>
</evidence>
<evidence type="ECO:0000256" key="3">
    <source>
        <dbReference type="ARBA" id="ARBA00022737"/>
    </source>
</evidence>
<dbReference type="InterPro" id="IPR020472">
    <property type="entry name" value="WD40_PAC1"/>
</dbReference>
<evidence type="ECO:0000256" key="1">
    <source>
        <dbReference type="ARBA" id="ARBA00004604"/>
    </source>
</evidence>
<gene>
    <name evidence="8" type="primary">NLE1</name>
    <name evidence="10" type="synonym">Nle</name>
    <name evidence="8" type="ORF">g.16033</name>
</gene>
<dbReference type="Proteomes" id="UP000694866">
    <property type="component" value="Unplaced"/>
</dbReference>
<dbReference type="Gene3D" id="2.130.10.10">
    <property type="entry name" value="YVTN repeat-like/Quinoprotein amine dehydrogenase"/>
    <property type="match status" value="1"/>
</dbReference>
<feature type="repeat" description="WD" evidence="6">
    <location>
        <begin position="397"/>
        <end position="438"/>
    </location>
</feature>
<keyword evidence="9" id="KW-1185">Reference proteome</keyword>
<dbReference type="PROSITE" id="PS00678">
    <property type="entry name" value="WD_REPEATS_1"/>
    <property type="match status" value="2"/>
</dbReference>
<dbReference type="SUPFAM" id="SSF50978">
    <property type="entry name" value="WD40 repeat-like"/>
    <property type="match status" value="1"/>
</dbReference>
<reference evidence="8" key="1">
    <citation type="submission" date="2015-01" db="EMBL/GenBank/DDBJ databases">
        <title>Transcriptome Assembly of Fopius arisanus.</title>
        <authorList>
            <person name="Geib S."/>
        </authorList>
    </citation>
    <scope>NUCLEOTIDE SEQUENCE</scope>
</reference>
<evidence type="ECO:0000259" key="7">
    <source>
        <dbReference type="Pfam" id="PF08154"/>
    </source>
</evidence>
<comment type="subcellular location">
    <subcellularLocation>
        <location evidence="1">Nucleus</location>
        <location evidence="1">Nucleolus</location>
    </subcellularLocation>
</comment>
<accession>A0A0C9S352</accession>
<dbReference type="Pfam" id="PF08154">
    <property type="entry name" value="NLE"/>
    <property type="match status" value="1"/>
</dbReference>
<evidence type="ECO:0000256" key="6">
    <source>
        <dbReference type="PROSITE-ProRule" id="PRU00221"/>
    </source>
</evidence>
<feature type="repeat" description="WD" evidence="6">
    <location>
        <begin position="196"/>
        <end position="242"/>
    </location>
</feature>
<feature type="repeat" description="WD" evidence="6">
    <location>
        <begin position="111"/>
        <end position="152"/>
    </location>
</feature>
<dbReference type="CTD" id="33234"/>
<dbReference type="Pfam" id="PF00400">
    <property type="entry name" value="WD40"/>
    <property type="match status" value="7"/>
</dbReference>
<name>A0A0C9S352_9HYME</name>
<dbReference type="GO" id="GO:0007219">
    <property type="term" value="P:Notch signaling pathway"/>
    <property type="evidence" value="ECO:0007669"/>
    <property type="project" value="TreeGrafter"/>
</dbReference>
<keyword evidence="2 6" id="KW-0853">WD repeat</keyword>
<dbReference type="AlphaFoldDB" id="A0A0C9S352"/>
<dbReference type="FunFam" id="2.130.10.10:FF:000092">
    <property type="entry name" value="notchless protein homolog"/>
    <property type="match status" value="1"/>
</dbReference>
<evidence type="ECO:0000256" key="2">
    <source>
        <dbReference type="ARBA" id="ARBA00022574"/>
    </source>
</evidence>
<dbReference type="PANTHER" id="PTHR19848">
    <property type="entry name" value="WD40 REPEAT PROTEIN"/>
    <property type="match status" value="1"/>
</dbReference>
<dbReference type="InterPro" id="IPR015943">
    <property type="entry name" value="WD40/YVTN_repeat-like_dom_sf"/>
</dbReference>
<dbReference type="InterPro" id="IPR012972">
    <property type="entry name" value="NLE"/>
</dbReference>
<dbReference type="PROSITE" id="PS50082">
    <property type="entry name" value="WD_REPEATS_2"/>
    <property type="match status" value="7"/>
</dbReference>
<dbReference type="GO" id="GO:0000027">
    <property type="term" value="P:ribosomal large subunit assembly"/>
    <property type="evidence" value="ECO:0007669"/>
    <property type="project" value="TreeGrafter"/>
</dbReference>
<dbReference type="InterPro" id="IPR001632">
    <property type="entry name" value="WD40_G-protein_beta-like"/>
</dbReference>
<dbReference type="EMBL" id="GBYB01015346">
    <property type="protein sequence ID" value="JAG85113.1"/>
    <property type="molecule type" value="Transcribed_RNA"/>
</dbReference>
<proteinExistence type="inferred from homology"/>
<protein>
    <submittedName>
        <fullName evidence="8">NLE1 protein</fullName>
    </submittedName>
    <submittedName>
        <fullName evidence="10">Notchless protein homolog 1</fullName>
    </submittedName>
</protein>
<dbReference type="PRINTS" id="PR00319">
    <property type="entry name" value="GPROTEINB"/>
</dbReference>